<dbReference type="SUPFAM" id="SSF82704">
    <property type="entry name" value="AlbA-like"/>
    <property type="match status" value="1"/>
</dbReference>
<dbReference type="Gene3D" id="3.30.110.20">
    <property type="entry name" value="Alba-like domain"/>
    <property type="match status" value="1"/>
</dbReference>
<dbReference type="Gene3D" id="3.60.10.10">
    <property type="entry name" value="Endonuclease/exonuclease/phosphatase"/>
    <property type="match status" value="1"/>
</dbReference>
<gene>
    <name evidence="2" type="ORF">OLC1_LOCUS11906</name>
</gene>
<dbReference type="Pfam" id="PF01918">
    <property type="entry name" value="Alba"/>
    <property type="match status" value="1"/>
</dbReference>
<name>A0AAV1D498_OLDCO</name>
<feature type="domain" description="DNA/RNA-binding protein Alba-like" evidence="1">
    <location>
        <begin position="7"/>
        <end position="69"/>
    </location>
</feature>
<organism evidence="2 3">
    <name type="scientific">Oldenlandia corymbosa var. corymbosa</name>
    <dbReference type="NCBI Taxonomy" id="529605"/>
    <lineage>
        <taxon>Eukaryota</taxon>
        <taxon>Viridiplantae</taxon>
        <taxon>Streptophyta</taxon>
        <taxon>Embryophyta</taxon>
        <taxon>Tracheophyta</taxon>
        <taxon>Spermatophyta</taxon>
        <taxon>Magnoliopsida</taxon>
        <taxon>eudicotyledons</taxon>
        <taxon>Gunneridae</taxon>
        <taxon>Pentapetalae</taxon>
        <taxon>asterids</taxon>
        <taxon>lamiids</taxon>
        <taxon>Gentianales</taxon>
        <taxon>Rubiaceae</taxon>
        <taxon>Rubioideae</taxon>
        <taxon>Spermacoceae</taxon>
        <taxon>Hedyotis-Oldenlandia complex</taxon>
        <taxon>Oldenlandia</taxon>
    </lineage>
</organism>
<keyword evidence="3" id="KW-1185">Reference proteome</keyword>
<dbReference type="InterPro" id="IPR036691">
    <property type="entry name" value="Endo/exonu/phosph_ase_sf"/>
</dbReference>
<evidence type="ECO:0000313" key="2">
    <source>
        <dbReference type="EMBL" id="CAI9102575.1"/>
    </source>
</evidence>
<protein>
    <submittedName>
        <fullName evidence="2">OLC1v1000865C1</fullName>
    </submittedName>
</protein>
<reference evidence="2" key="1">
    <citation type="submission" date="2023-03" db="EMBL/GenBank/DDBJ databases">
        <authorList>
            <person name="Julca I."/>
        </authorList>
    </citation>
    <scope>NUCLEOTIDE SEQUENCE</scope>
</reference>
<dbReference type="EMBL" id="OX459121">
    <property type="protein sequence ID" value="CAI9102575.1"/>
    <property type="molecule type" value="Genomic_DNA"/>
</dbReference>
<sequence length="532" mass="60197">MHARPKNEIWVSNWCNPNKYISYALQLLKYSDAKEIVLKATELAVQAIPIAEILKNNVAGLQSTSTATSLVTNKQKVPEMTIVLSSLVPEVSTTYSEPTGTINAEMSPDNHSLKKTWKIKSDARDIRTSLSKVILRPSPLQNSLIPTEMVDVCTAEPQLGNTFIPHASKISVPKIFELGMINQRHTAYPCVNATKWWRGKKIFTSVRRVIFKKSGVSWLERSDKLSIIGKRSVSTSHTTKGHNISDLSQKRKAEATVEDNGLPYKRRMLTHTWAPGFMETDASISAGISNTKCTKVVFQDANVVVAQIIEAAGLVWMAIFLYGLPVFQDRTNFWTRLNGIIQGFSYPSILLGDFNQVIDQEDKYSGRPVRPQDTRNIHQFLTTNDLEELKHLGYWYTWINKRHGSDVIFERDTLLSANWIPRIPNPINAQSVLSTANLRVNRFITPSVQWRLQALRNFFPDHIISIISGIFIDPARHNQKDCLQWIHTDHGHYTVKTGYQVAINSLLPQPAPDPALAQAEKLAWKKLWHSKV</sequence>
<proteinExistence type="predicted"/>
<evidence type="ECO:0000259" key="1">
    <source>
        <dbReference type="Pfam" id="PF01918"/>
    </source>
</evidence>
<dbReference type="SUPFAM" id="SSF56219">
    <property type="entry name" value="DNase I-like"/>
    <property type="match status" value="1"/>
</dbReference>
<dbReference type="InterPro" id="IPR036882">
    <property type="entry name" value="Alba-like_dom_sf"/>
</dbReference>
<dbReference type="Proteomes" id="UP001161247">
    <property type="component" value="Chromosome 4"/>
</dbReference>
<dbReference type="GO" id="GO:0003676">
    <property type="term" value="F:nucleic acid binding"/>
    <property type="evidence" value="ECO:0007669"/>
    <property type="project" value="InterPro"/>
</dbReference>
<dbReference type="InterPro" id="IPR002775">
    <property type="entry name" value="DNA/RNA-bd_Alba-like"/>
</dbReference>
<accession>A0AAV1D498</accession>
<evidence type="ECO:0000313" key="3">
    <source>
        <dbReference type="Proteomes" id="UP001161247"/>
    </source>
</evidence>
<dbReference type="AlphaFoldDB" id="A0AAV1D498"/>